<dbReference type="AlphaFoldDB" id="A0A1Y1YE79"/>
<comment type="caution">
    <text evidence="1">The sequence shown here is derived from an EMBL/GenBank/DDBJ whole genome shotgun (WGS) entry which is preliminary data.</text>
</comment>
<evidence type="ECO:0000313" key="2">
    <source>
        <dbReference type="Proteomes" id="UP000193498"/>
    </source>
</evidence>
<proteinExistence type="predicted"/>
<dbReference type="EMBL" id="MCFE01000158">
    <property type="protein sequence ID" value="ORX96278.1"/>
    <property type="molecule type" value="Genomic_DNA"/>
</dbReference>
<feature type="non-terminal residue" evidence="1">
    <location>
        <position position="222"/>
    </location>
</feature>
<accession>A0A1Y1YE79</accession>
<evidence type="ECO:0000313" key="1">
    <source>
        <dbReference type="EMBL" id="ORX96278.1"/>
    </source>
</evidence>
<organism evidence="1 2">
    <name type="scientific">Basidiobolus meristosporus CBS 931.73</name>
    <dbReference type="NCBI Taxonomy" id="1314790"/>
    <lineage>
        <taxon>Eukaryota</taxon>
        <taxon>Fungi</taxon>
        <taxon>Fungi incertae sedis</taxon>
        <taxon>Zoopagomycota</taxon>
        <taxon>Entomophthoromycotina</taxon>
        <taxon>Basidiobolomycetes</taxon>
        <taxon>Basidiobolales</taxon>
        <taxon>Basidiobolaceae</taxon>
        <taxon>Basidiobolus</taxon>
    </lineage>
</organism>
<dbReference type="InParanoid" id="A0A1Y1YE79"/>
<sequence length="222" mass="24699">MSAQRVAEHKVVSEPSGVNSPLRTRFDSISMAPPDAGTDANLENEEVLVEFFNVDVYPVPKLLLCKRNVGESAEVTEANYFYLALNINVQTQRILGVFQLKDRRMIVVICDHTKQQTEIYVEFASALASTIGQKCPKFCLGNMFDLVGLNFVQNILAVYSHVCSELVLLAFREESVEIINSACISISGLTSEVKRIMFIHGSSELCLVTKNGLRTFNLAMQL</sequence>
<dbReference type="Proteomes" id="UP000193498">
    <property type="component" value="Unassembled WGS sequence"/>
</dbReference>
<reference evidence="1 2" key="1">
    <citation type="submission" date="2016-07" db="EMBL/GenBank/DDBJ databases">
        <title>Pervasive Adenine N6-methylation of Active Genes in Fungi.</title>
        <authorList>
            <consortium name="DOE Joint Genome Institute"/>
            <person name="Mondo S.J."/>
            <person name="Dannebaum R.O."/>
            <person name="Kuo R.C."/>
            <person name="Labutti K."/>
            <person name="Haridas S."/>
            <person name="Kuo A."/>
            <person name="Salamov A."/>
            <person name="Ahrendt S.R."/>
            <person name="Lipzen A."/>
            <person name="Sullivan W."/>
            <person name="Andreopoulos W.B."/>
            <person name="Clum A."/>
            <person name="Lindquist E."/>
            <person name="Daum C."/>
            <person name="Ramamoorthy G.K."/>
            <person name="Gryganskyi A."/>
            <person name="Culley D."/>
            <person name="Magnuson J.K."/>
            <person name="James T.Y."/>
            <person name="O'Malley M.A."/>
            <person name="Stajich J.E."/>
            <person name="Spatafora J.W."/>
            <person name="Visel A."/>
            <person name="Grigoriev I.V."/>
        </authorList>
    </citation>
    <scope>NUCLEOTIDE SEQUENCE [LARGE SCALE GENOMIC DNA]</scope>
    <source>
        <strain evidence="1 2">CBS 931.73</strain>
    </source>
</reference>
<keyword evidence="2" id="KW-1185">Reference proteome</keyword>
<gene>
    <name evidence="1" type="ORF">K493DRAFT_314614</name>
</gene>
<name>A0A1Y1YE79_9FUNG</name>
<protein>
    <submittedName>
        <fullName evidence="1">Uncharacterized protein</fullName>
    </submittedName>
</protein>